<proteinExistence type="predicted"/>
<feature type="transmembrane region" description="Helical" evidence="2">
    <location>
        <begin position="489"/>
        <end position="514"/>
    </location>
</feature>
<dbReference type="Gene3D" id="3.60.21.70">
    <property type="entry name" value="PhoD-like phosphatase"/>
    <property type="match status" value="1"/>
</dbReference>
<dbReference type="eggNOG" id="ENOG502QTGZ">
    <property type="taxonomic scope" value="Eukaryota"/>
</dbReference>
<dbReference type="HOGENOM" id="CLU_496527_0_0_1"/>
<dbReference type="OMA" id="SKDEWIC"/>
<dbReference type="GeneID" id="7200782"/>
<dbReference type="InParanoid" id="B7FZQ0"/>
<accession>B7FZQ0</accession>
<dbReference type="InterPro" id="IPR018946">
    <property type="entry name" value="PhoD-like_MPP"/>
</dbReference>
<dbReference type="InterPro" id="IPR038607">
    <property type="entry name" value="PhoD-like_sf"/>
</dbReference>
<dbReference type="PaxDb" id="2850-Phatr45757"/>
<protein>
    <recommendedName>
        <fullName evidence="3">PhoD-like phosphatase metallophosphatase domain-containing protein</fullName>
    </recommendedName>
</protein>
<feature type="region of interest" description="Disordered" evidence="1">
    <location>
        <begin position="371"/>
        <end position="394"/>
    </location>
</feature>
<dbReference type="STRING" id="556484.B7FZQ0"/>
<dbReference type="OrthoDB" id="10266805at2759"/>
<dbReference type="Pfam" id="PF09423">
    <property type="entry name" value="PhoD"/>
    <property type="match status" value="1"/>
</dbReference>
<feature type="domain" description="PhoD-like phosphatase metallophosphatase" evidence="3">
    <location>
        <begin position="192"/>
        <end position="324"/>
    </location>
</feature>
<evidence type="ECO:0000256" key="1">
    <source>
        <dbReference type="SAM" id="MobiDB-lite"/>
    </source>
</evidence>
<dbReference type="CDD" id="cd07389">
    <property type="entry name" value="MPP_PhoD"/>
    <property type="match status" value="1"/>
</dbReference>
<dbReference type="KEGG" id="pti:PHATRDRAFT_45757"/>
<evidence type="ECO:0000313" key="5">
    <source>
        <dbReference type="Proteomes" id="UP000000759"/>
    </source>
</evidence>
<evidence type="ECO:0000313" key="4">
    <source>
        <dbReference type="EMBL" id="EEC48177.1"/>
    </source>
</evidence>
<dbReference type="InterPro" id="IPR029052">
    <property type="entry name" value="Metallo-depent_PP-like"/>
</dbReference>
<dbReference type="PANTHER" id="PTHR33987:SF1">
    <property type="entry name" value="CALCINEURIN-LIKE METALLO-PHOSPHOESTERASE SUPERFAMILY PROTEIN"/>
    <property type="match status" value="1"/>
</dbReference>
<dbReference type="PANTHER" id="PTHR33987">
    <property type="entry name" value="CALCINEURIN-LIKE METALLO-PHOSPHOESTERASE SUPERFAMILY PROTEIN"/>
    <property type="match status" value="1"/>
</dbReference>
<keyword evidence="5" id="KW-1185">Reference proteome</keyword>
<reference evidence="4 5" key="1">
    <citation type="journal article" date="2008" name="Nature">
        <title>The Phaeodactylum genome reveals the evolutionary history of diatom genomes.</title>
        <authorList>
            <person name="Bowler C."/>
            <person name="Allen A.E."/>
            <person name="Badger J.H."/>
            <person name="Grimwood J."/>
            <person name="Jabbari K."/>
            <person name="Kuo A."/>
            <person name="Maheswari U."/>
            <person name="Martens C."/>
            <person name="Maumus F."/>
            <person name="Otillar R.P."/>
            <person name="Rayko E."/>
            <person name="Salamov A."/>
            <person name="Vandepoele K."/>
            <person name="Beszteri B."/>
            <person name="Gruber A."/>
            <person name="Heijde M."/>
            <person name="Katinka M."/>
            <person name="Mock T."/>
            <person name="Valentin K."/>
            <person name="Verret F."/>
            <person name="Berges J.A."/>
            <person name="Brownlee C."/>
            <person name="Cadoret J.P."/>
            <person name="Chiovitti A."/>
            <person name="Choi C.J."/>
            <person name="Coesel S."/>
            <person name="De Martino A."/>
            <person name="Detter J.C."/>
            <person name="Durkin C."/>
            <person name="Falciatore A."/>
            <person name="Fournet J."/>
            <person name="Haruta M."/>
            <person name="Huysman M.J."/>
            <person name="Jenkins B.D."/>
            <person name="Jiroutova K."/>
            <person name="Jorgensen R.E."/>
            <person name="Joubert Y."/>
            <person name="Kaplan A."/>
            <person name="Kroger N."/>
            <person name="Kroth P.G."/>
            <person name="La Roche J."/>
            <person name="Lindquist E."/>
            <person name="Lommer M."/>
            <person name="Martin-Jezequel V."/>
            <person name="Lopez P.J."/>
            <person name="Lucas S."/>
            <person name="Mangogna M."/>
            <person name="McGinnis K."/>
            <person name="Medlin L.K."/>
            <person name="Montsant A."/>
            <person name="Oudot-Le Secq M.P."/>
            <person name="Napoli C."/>
            <person name="Obornik M."/>
            <person name="Parker M.S."/>
            <person name="Petit J.L."/>
            <person name="Porcel B.M."/>
            <person name="Poulsen N."/>
            <person name="Robison M."/>
            <person name="Rychlewski L."/>
            <person name="Rynearson T.A."/>
            <person name="Schmutz J."/>
            <person name="Shapiro H."/>
            <person name="Siaut M."/>
            <person name="Stanley M."/>
            <person name="Sussman M.R."/>
            <person name="Taylor A.R."/>
            <person name="Vardi A."/>
            <person name="von Dassow P."/>
            <person name="Vyverman W."/>
            <person name="Willis A."/>
            <person name="Wyrwicz L.S."/>
            <person name="Rokhsar D.S."/>
            <person name="Weissenbach J."/>
            <person name="Armbrust E.V."/>
            <person name="Green B.R."/>
            <person name="Van de Peer Y."/>
            <person name="Grigoriev I.V."/>
        </authorList>
    </citation>
    <scope>NUCLEOTIDE SEQUENCE [LARGE SCALE GENOMIC DNA]</scope>
    <source>
        <strain evidence="4 5">CCAP 1055/1</strain>
    </source>
</reference>
<dbReference type="Proteomes" id="UP000000759">
    <property type="component" value="Chromosome 8"/>
</dbReference>
<keyword evidence="2" id="KW-0472">Membrane</keyword>
<dbReference type="EMBL" id="CM000611">
    <property type="protein sequence ID" value="EEC48177.1"/>
    <property type="molecule type" value="Genomic_DNA"/>
</dbReference>
<dbReference type="SUPFAM" id="SSF56300">
    <property type="entry name" value="Metallo-dependent phosphatases"/>
    <property type="match status" value="1"/>
</dbReference>
<evidence type="ECO:0000259" key="3">
    <source>
        <dbReference type="Pfam" id="PF09423"/>
    </source>
</evidence>
<feature type="compositionally biased region" description="Low complexity" evidence="1">
    <location>
        <begin position="371"/>
        <end position="384"/>
    </location>
</feature>
<name>B7FZQ0_PHATC</name>
<dbReference type="AlphaFoldDB" id="B7FZQ0"/>
<keyword evidence="2" id="KW-1133">Transmembrane helix</keyword>
<dbReference type="RefSeq" id="XP_002179986.1">
    <property type="nucleotide sequence ID" value="XM_002179950.1"/>
</dbReference>
<evidence type="ECO:0000256" key="2">
    <source>
        <dbReference type="SAM" id="Phobius"/>
    </source>
</evidence>
<organism evidence="4 5">
    <name type="scientific">Phaeodactylum tricornutum (strain CCAP 1055/1)</name>
    <dbReference type="NCBI Taxonomy" id="556484"/>
    <lineage>
        <taxon>Eukaryota</taxon>
        <taxon>Sar</taxon>
        <taxon>Stramenopiles</taxon>
        <taxon>Ochrophyta</taxon>
        <taxon>Bacillariophyta</taxon>
        <taxon>Bacillariophyceae</taxon>
        <taxon>Bacillariophycidae</taxon>
        <taxon>Naviculales</taxon>
        <taxon>Phaeodactylaceae</taxon>
        <taxon>Phaeodactylum</taxon>
    </lineage>
</organism>
<reference evidence="5" key="2">
    <citation type="submission" date="2008-08" db="EMBL/GenBank/DDBJ databases">
        <authorList>
            <consortium name="Diatom Consortium"/>
            <person name="Grigoriev I."/>
            <person name="Grimwood J."/>
            <person name="Kuo A."/>
            <person name="Otillar R.P."/>
            <person name="Salamov A."/>
            <person name="Detter J.C."/>
            <person name="Lindquist E."/>
            <person name="Shapiro H."/>
            <person name="Lucas S."/>
            <person name="Glavina del Rio T."/>
            <person name="Pitluck S."/>
            <person name="Rokhsar D."/>
            <person name="Bowler C."/>
        </authorList>
    </citation>
    <scope>GENOME REANNOTATION</scope>
    <source>
        <strain evidence="5">CCAP 1055/1</strain>
    </source>
</reference>
<sequence>MNDDRISDRIAFGSCNEQDLQNNLWPIIESRQPTAFVWGGDAIYADTLLAPDWSSFPPKAQHRCATPSLLRKLYQTQRNVPAYRSLLRQNLTVFGTFDDHDYGCNNADRTYPYRYESGMAYVDFLGLVSSSPMYQRAQAGHGVYGVKLFDFARPKGEREVSDVEAGLDPDLNSFGQKGMRIPAMHSYSNRTVAVFVLDVRTNKTPWKKGSAAYQPDLEGDFLGERQWQWFEAAIARSTASVNVVVNGLQVHANRYPDGNIAEAWGKYPKAQQRLFDAILQDGVESPVLVSGDVHMTQLMRKDCYNPETGNQRSLIEMTTSGMTHSWGTVSSQPLVDPTRKPSWRDWFESYAATRMVHILHTVCPWTDLMVSESQTSSGEDSSPESGGGEGSKQGLQYSLAKNFGELEFDWDARMVSIRSIGEDPASPPLLMARTSMDRLSGRDGLMPGGTLTDSDFAVAHEAIVPGTAEWVCVNHRGAENYVTHMFGHVVSAMILLAVVPFPLLLPALLACYLVRCRRKAKTVPSTKLLM</sequence>
<gene>
    <name evidence="4" type="ORF">PHATRDRAFT_45757</name>
</gene>
<keyword evidence="2" id="KW-0812">Transmembrane</keyword>